<organism evidence="8 9">
    <name type="scientific">Psylliodes chrysocephalus</name>
    <dbReference type="NCBI Taxonomy" id="3402493"/>
    <lineage>
        <taxon>Eukaryota</taxon>
        <taxon>Metazoa</taxon>
        <taxon>Ecdysozoa</taxon>
        <taxon>Arthropoda</taxon>
        <taxon>Hexapoda</taxon>
        <taxon>Insecta</taxon>
        <taxon>Pterygota</taxon>
        <taxon>Neoptera</taxon>
        <taxon>Endopterygota</taxon>
        <taxon>Coleoptera</taxon>
        <taxon>Polyphaga</taxon>
        <taxon>Cucujiformia</taxon>
        <taxon>Chrysomeloidea</taxon>
        <taxon>Chrysomelidae</taxon>
        <taxon>Galerucinae</taxon>
        <taxon>Alticini</taxon>
        <taxon>Psylliodes</taxon>
    </lineage>
</organism>
<dbReference type="GO" id="GO:0005737">
    <property type="term" value="C:cytoplasm"/>
    <property type="evidence" value="ECO:0007669"/>
    <property type="project" value="TreeGrafter"/>
</dbReference>
<dbReference type="Pfam" id="PF00571">
    <property type="entry name" value="CBS"/>
    <property type="match status" value="3"/>
</dbReference>
<dbReference type="GO" id="GO:0005634">
    <property type="term" value="C:nucleus"/>
    <property type="evidence" value="ECO:0007669"/>
    <property type="project" value="TreeGrafter"/>
</dbReference>
<feature type="domain" description="CBS" evidence="7">
    <location>
        <begin position="691"/>
        <end position="749"/>
    </location>
</feature>
<feature type="compositionally biased region" description="Low complexity" evidence="6">
    <location>
        <begin position="133"/>
        <end position="147"/>
    </location>
</feature>
<evidence type="ECO:0000256" key="2">
    <source>
        <dbReference type="ARBA" id="ARBA00022737"/>
    </source>
</evidence>
<feature type="domain" description="CBS" evidence="7">
    <location>
        <begin position="764"/>
        <end position="824"/>
    </location>
</feature>
<evidence type="ECO:0000259" key="7">
    <source>
        <dbReference type="PROSITE" id="PS51371"/>
    </source>
</evidence>
<dbReference type="SUPFAM" id="SSF54631">
    <property type="entry name" value="CBS-domain pair"/>
    <property type="match status" value="2"/>
</dbReference>
<feature type="compositionally biased region" description="Low complexity" evidence="6">
    <location>
        <begin position="31"/>
        <end position="48"/>
    </location>
</feature>
<feature type="compositionally biased region" description="Basic and acidic residues" evidence="6">
    <location>
        <begin position="316"/>
        <end position="330"/>
    </location>
</feature>
<feature type="compositionally biased region" description="Basic and acidic residues" evidence="6">
    <location>
        <begin position="960"/>
        <end position="972"/>
    </location>
</feature>
<feature type="compositionally biased region" description="Polar residues" evidence="6">
    <location>
        <begin position="1"/>
        <end position="19"/>
    </location>
</feature>
<dbReference type="GO" id="GO:0019887">
    <property type="term" value="F:protein kinase regulator activity"/>
    <property type="evidence" value="ECO:0007669"/>
    <property type="project" value="TreeGrafter"/>
</dbReference>
<keyword evidence="3 5" id="KW-0129">CBS domain</keyword>
<dbReference type="Gene3D" id="3.10.580.10">
    <property type="entry name" value="CBS-domain"/>
    <property type="match status" value="2"/>
</dbReference>
<feature type="domain" description="CBS" evidence="7">
    <location>
        <begin position="611"/>
        <end position="671"/>
    </location>
</feature>
<feature type="region of interest" description="Disordered" evidence="6">
    <location>
        <begin position="916"/>
        <end position="997"/>
    </location>
</feature>
<proteinExistence type="inferred from homology"/>
<feature type="compositionally biased region" description="Basic and acidic residues" evidence="6">
    <location>
        <begin position="166"/>
        <end position="187"/>
    </location>
</feature>
<comment type="subunit">
    <text evidence="4">AMPK is a heterotrimer of an alpha catalytic subunit (PRKAA1 or PRKAA2), a beta (PRKAB1 or PRKAB2) and a gamma non-catalytic subunits (PRKAG1, PRKAG2 or PRKAG3). Interacts with FNIP1 and FNIP2.</text>
</comment>
<feature type="region of interest" description="Disordered" evidence="6">
    <location>
        <begin position="1"/>
        <end position="51"/>
    </location>
</feature>
<feature type="compositionally biased region" description="Acidic residues" evidence="6">
    <location>
        <begin position="933"/>
        <end position="943"/>
    </location>
</feature>
<feature type="region of interest" description="Disordered" evidence="6">
    <location>
        <begin position="429"/>
        <end position="483"/>
    </location>
</feature>
<protein>
    <recommendedName>
        <fullName evidence="7">CBS domain-containing protein</fullName>
    </recommendedName>
</protein>
<feature type="region of interest" description="Disordered" evidence="6">
    <location>
        <begin position="514"/>
        <end position="542"/>
    </location>
</feature>
<gene>
    <name evidence="8" type="ORF">PSYICH_LOCUS9213</name>
</gene>
<dbReference type="GO" id="GO:0019901">
    <property type="term" value="F:protein kinase binding"/>
    <property type="evidence" value="ECO:0007669"/>
    <property type="project" value="TreeGrafter"/>
</dbReference>
<dbReference type="GO" id="GO:0016208">
    <property type="term" value="F:AMP binding"/>
    <property type="evidence" value="ECO:0007669"/>
    <property type="project" value="TreeGrafter"/>
</dbReference>
<feature type="domain" description="CBS" evidence="7">
    <location>
        <begin position="835"/>
        <end position="897"/>
    </location>
</feature>
<dbReference type="PANTHER" id="PTHR13780:SF35">
    <property type="entry name" value="LD22662P"/>
    <property type="match status" value="1"/>
</dbReference>
<keyword evidence="9" id="KW-1185">Reference proteome</keyword>
<dbReference type="AlphaFoldDB" id="A0A9P0CZD5"/>
<feature type="region of interest" description="Disordered" evidence="6">
    <location>
        <begin position="163"/>
        <end position="197"/>
    </location>
</feature>
<evidence type="ECO:0000256" key="5">
    <source>
        <dbReference type="PROSITE-ProRule" id="PRU00703"/>
    </source>
</evidence>
<feature type="region of interest" description="Disordered" evidence="6">
    <location>
        <begin position="93"/>
        <end position="151"/>
    </location>
</feature>
<evidence type="ECO:0000313" key="9">
    <source>
        <dbReference type="Proteomes" id="UP001153636"/>
    </source>
</evidence>
<dbReference type="OrthoDB" id="449052at2759"/>
<dbReference type="PANTHER" id="PTHR13780">
    <property type="entry name" value="AMP-ACTIVATED PROTEIN KINASE, GAMMA REGULATORY SUBUNIT"/>
    <property type="match status" value="1"/>
</dbReference>
<dbReference type="CDD" id="cd04618">
    <property type="entry name" value="CBS_euAMPK_gamma-like_repeat1"/>
    <property type="match status" value="1"/>
</dbReference>
<keyword evidence="2" id="KW-0677">Repeat</keyword>
<accession>A0A9P0CZD5</accession>
<feature type="compositionally biased region" description="Basic and acidic residues" evidence="6">
    <location>
        <begin position="469"/>
        <end position="482"/>
    </location>
</feature>
<dbReference type="SMART" id="SM00116">
    <property type="entry name" value="CBS"/>
    <property type="match status" value="4"/>
</dbReference>
<evidence type="ECO:0000256" key="4">
    <source>
        <dbReference type="ARBA" id="ARBA00025878"/>
    </source>
</evidence>
<dbReference type="PROSITE" id="PS51371">
    <property type="entry name" value="CBS"/>
    <property type="match status" value="4"/>
</dbReference>
<feature type="compositionally biased region" description="Basic and acidic residues" evidence="6">
    <location>
        <begin position="441"/>
        <end position="458"/>
    </location>
</feature>
<evidence type="ECO:0000313" key="8">
    <source>
        <dbReference type="EMBL" id="CAH1108550.1"/>
    </source>
</evidence>
<evidence type="ECO:0000256" key="3">
    <source>
        <dbReference type="ARBA" id="ARBA00023122"/>
    </source>
</evidence>
<dbReference type="InterPro" id="IPR046342">
    <property type="entry name" value="CBS_dom_sf"/>
</dbReference>
<name>A0A9P0CZD5_9CUCU</name>
<dbReference type="CDD" id="cd04641">
    <property type="entry name" value="CBS_euAMPK_gamma-like_repeat2"/>
    <property type="match status" value="1"/>
</dbReference>
<evidence type="ECO:0000256" key="6">
    <source>
        <dbReference type="SAM" id="MobiDB-lite"/>
    </source>
</evidence>
<evidence type="ECO:0000256" key="1">
    <source>
        <dbReference type="ARBA" id="ARBA00006750"/>
    </source>
</evidence>
<dbReference type="InterPro" id="IPR000644">
    <property type="entry name" value="CBS_dom"/>
</dbReference>
<feature type="region of interest" description="Disordered" evidence="6">
    <location>
        <begin position="282"/>
        <end position="371"/>
    </location>
</feature>
<dbReference type="Proteomes" id="UP001153636">
    <property type="component" value="Chromosome 3"/>
</dbReference>
<sequence length="1009" mass="113496">MDTNVTLHANNIAEESQNGHPAIADPKPNHTNSNSNNSKKESLLTSSSDESDIEPDLVQTINHNVLPPFVLALKEFVKPEEDSNSFLQRYFSNHSNSLPSKMTMASRRLSQCREEDEEEEKKEPSNMEMICGSDKSLSESSSGSKTSVIDTISGPTHKFVITKTKTVNETKKENEKPDDNPETEKDAATSTASTKKELSEAAKIFARNKKYRMANTVMGVPSKDAARASVRNIFRSPLQSPHYDAKFFDSSLIAMKSQNSSSSTVDYVGSAEDIWVKMPDTKKELGSQHLPQTTQDDSLLPRPRSGTWSAKTDKHKSKEESKRKKDREPKSASTSRSNSSERRGSVDSSPKKHGFRKRSNSDAGKRKGSTFMASMKSAMVHTGLIHTKKPRDGSAHPVQDDDESDTKYYHTVTAAASASRGPMTKVMDIFRKPHTPSPTPPHEDEKEKEKKDKKKDKYSGGFMNSRPKAPRDGSAHPVRDGSDTQYYHTVTAASSSRSPMTKVMDIFRNRSHVSVPPEDRKKKQHQLGAHLRQRSLDPERRRQSIGPIPNIHRASDAFLDPHHAAILFRDSRGLPVVDPFLEKVNLSDLEEDESQIFVKFFKFHKCYDLIPTSAKLVVFDTQLLVKKAFFALVYNGVRAAPLWDSTKQEFVGMLTITDFIKILRMYYKSPEVQMEELEEHKLDTWRHVLKDKKPLINIQPDASLYDAIKTLIHNRIHRLPVIDPETGNVLYILTHKRILRFLFLYINELPKPSYMHKTLRELRIGSYDNIEMASEETTIILALKKFVERRVSALPVIDIEGRLVDIYAKFDVINLAAEKTYNDLDVSLKKANEHRNEWFEGVYKCKLDETLYTIMEKIVKAEVHRLVVVDDEDKVLGIISLSDLLLYLVLRPCGEDGGTPTNGAVSVRAQDIINLEPADRLSKSDDEVSQSIPEEEEHQDDEQSPPTPTDPQETPTADNKPGEESEEPKKDDESESSAPSSPTVDGPILNSLQQPDGAILQEVAVTGGE</sequence>
<comment type="similarity">
    <text evidence="1">Belongs to the 5'-AMP-activated protein kinase gamma subunit family.</text>
</comment>
<dbReference type="EMBL" id="OV651815">
    <property type="protein sequence ID" value="CAH1108550.1"/>
    <property type="molecule type" value="Genomic_DNA"/>
</dbReference>
<reference evidence="8" key="1">
    <citation type="submission" date="2022-01" db="EMBL/GenBank/DDBJ databases">
        <authorList>
            <person name="King R."/>
        </authorList>
    </citation>
    <scope>NUCLEOTIDE SEQUENCE</scope>
</reference>
<feature type="compositionally biased region" description="Basic and acidic residues" evidence="6">
    <location>
        <begin position="917"/>
        <end position="926"/>
    </location>
</feature>
<dbReference type="InterPro" id="IPR050511">
    <property type="entry name" value="AMPK_gamma/SDS23_families"/>
</dbReference>
<feature type="region of interest" description="Disordered" evidence="6">
    <location>
        <begin position="386"/>
        <end position="406"/>
    </location>
</feature>
<dbReference type="GO" id="GO:0031588">
    <property type="term" value="C:nucleotide-activated protein kinase complex"/>
    <property type="evidence" value="ECO:0007669"/>
    <property type="project" value="TreeGrafter"/>
</dbReference>